<dbReference type="AlphaFoldDB" id="A0A6V8MQU6"/>
<dbReference type="RefSeq" id="WP_183356751.1">
    <property type="nucleotide sequence ID" value="NZ_BLXX01000023.1"/>
</dbReference>
<organism evidence="1 2">
    <name type="scientific">Geomonas silvestris</name>
    <dbReference type="NCBI Taxonomy" id="2740184"/>
    <lineage>
        <taxon>Bacteria</taxon>
        <taxon>Pseudomonadati</taxon>
        <taxon>Thermodesulfobacteriota</taxon>
        <taxon>Desulfuromonadia</taxon>
        <taxon>Geobacterales</taxon>
        <taxon>Geobacteraceae</taxon>
        <taxon>Geomonas</taxon>
    </lineage>
</organism>
<name>A0A6V8MQU6_9BACT</name>
<proteinExistence type="predicted"/>
<keyword evidence="2" id="KW-1185">Reference proteome</keyword>
<accession>A0A6V8MQU6</accession>
<comment type="caution">
    <text evidence="1">The sequence shown here is derived from an EMBL/GenBank/DDBJ whole genome shotgun (WGS) entry which is preliminary data.</text>
</comment>
<evidence type="ECO:0000313" key="1">
    <source>
        <dbReference type="EMBL" id="GFO61969.1"/>
    </source>
</evidence>
<dbReference type="Proteomes" id="UP000556026">
    <property type="component" value="Unassembled WGS sequence"/>
</dbReference>
<sequence>MDFTAAYTALKFAKDALKFTLEQKIDDKVHTQVSEAMEKIGKVQDELFLVREELLKLQEDNHTLKALLREKESWEKQIEEVYLYTTSAGDHLYRFKGLPERFACPVCYVKKELYILQWNDKPYKYECKACKSEFRAQDYPDTGILVSDYDPLSRY</sequence>
<reference evidence="2" key="1">
    <citation type="submission" date="2020-06" db="EMBL/GenBank/DDBJ databases">
        <title>Draft genomic sequence of Geomonas sp. Red330.</title>
        <authorList>
            <person name="Itoh H."/>
            <person name="Zhenxing X."/>
            <person name="Ushijima N."/>
            <person name="Masuda Y."/>
            <person name="Shiratori Y."/>
            <person name="Senoo K."/>
        </authorList>
    </citation>
    <scope>NUCLEOTIDE SEQUENCE [LARGE SCALE GENOMIC DNA]</scope>
    <source>
        <strain evidence="2">Red330</strain>
    </source>
</reference>
<protein>
    <submittedName>
        <fullName evidence="1">Uncharacterized protein</fullName>
    </submittedName>
</protein>
<evidence type="ECO:0000313" key="2">
    <source>
        <dbReference type="Proteomes" id="UP000556026"/>
    </source>
</evidence>
<gene>
    <name evidence="1" type="ORF">GMST_42940</name>
</gene>
<dbReference type="EMBL" id="BLXX01000023">
    <property type="protein sequence ID" value="GFO61969.1"/>
    <property type="molecule type" value="Genomic_DNA"/>
</dbReference>
<dbReference type="SUPFAM" id="SSF57802">
    <property type="entry name" value="Rubredoxin-like"/>
    <property type="match status" value="1"/>
</dbReference>